<dbReference type="AlphaFoldDB" id="U2KNS9"/>
<name>U2KNS9_9FIRM</name>
<evidence type="ECO:0000313" key="2">
    <source>
        <dbReference type="Proteomes" id="UP000016662"/>
    </source>
</evidence>
<dbReference type="PATRIC" id="fig|411473.3.peg.1847"/>
<gene>
    <name evidence="1" type="ORF">RUMCAL_02235</name>
</gene>
<dbReference type="Proteomes" id="UP000016662">
    <property type="component" value="Unassembled WGS sequence"/>
</dbReference>
<dbReference type="EMBL" id="AWVF01000276">
    <property type="protein sequence ID" value="ERJ93720.1"/>
    <property type="molecule type" value="Genomic_DNA"/>
</dbReference>
<comment type="caution">
    <text evidence="1">The sequence shown here is derived from an EMBL/GenBank/DDBJ whole genome shotgun (WGS) entry which is preliminary data.</text>
</comment>
<keyword evidence="2" id="KW-1185">Reference proteome</keyword>
<sequence length="79" mass="9203">MRNTASLNFTACRRSEYVDKLMTAAVSPKTVEPLFLEKLKKYYIERSGLCSVDIRQSHSLLLYPLDFCLSTLFDMKYKL</sequence>
<reference evidence="1 2" key="1">
    <citation type="submission" date="2013-07" db="EMBL/GenBank/DDBJ databases">
        <authorList>
            <person name="Weinstock G."/>
            <person name="Sodergren E."/>
            <person name="Wylie T."/>
            <person name="Fulton L."/>
            <person name="Fulton R."/>
            <person name="Fronick C."/>
            <person name="O'Laughlin M."/>
            <person name="Godfrey J."/>
            <person name="Miner T."/>
            <person name="Herter B."/>
            <person name="Appelbaum E."/>
            <person name="Cordes M."/>
            <person name="Lek S."/>
            <person name="Wollam A."/>
            <person name="Pepin K.H."/>
            <person name="Palsikar V.B."/>
            <person name="Mitreva M."/>
            <person name="Wilson R.K."/>
        </authorList>
    </citation>
    <scope>NUCLEOTIDE SEQUENCE [LARGE SCALE GENOMIC DNA]</scope>
    <source>
        <strain evidence="1 2">ATCC 27760</strain>
    </source>
</reference>
<proteinExistence type="predicted"/>
<accession>U2KNS9</accession>
<protein>
    <submittedName>
        <fullName evidence="1">Uncharacterized protein</fullName>
    </submittedName>
</protein>
<organism evidence="1 2">
    <name type="scientific">Ruminococcus callidus ATCC 27760</name>
    <dbReference type="NCBI Taxonomy" id="411473"/>
    <lineage>
        <taxon>Bacteria</taxon>
        <taxon>Bacillati</taxon>
        <taxon>Bacillota</taxon>
        <taxon>Clostridia</taxon>
        <taxon>Eubacteriales</taxon>
        <taxon>Oscillospiraceae</taxon>
        <taxon>Ruminococcus</taxon>
    </lineage>
</organism>
<evidence type="ECO:0000313" key="1">
    <source>
        <dbReference type="EMBL" id="ERJ93720.1"/>
    </source>
</evidence>
<dbReference type="HOGENOM" id="CLU_2603900_0_0_9"/>